<evidence type="ECO:0000313" key="3">
    <source>
        <dbReference type="Proteomes" id="UP000327013"/>
    </source>
</evidence>
<evidence type="ECO:0000313" key="2">
    <source>
        <dbReference type="EMBL" id="KAE8077163.1"/>
    </source>
</evidence>
<dbReference type="Proteomes" id="UP000327013">
    <property type="component" value="Chromosome 6"/>
</dbReference>
<reference evidence="2 3" key="1">
    <citation type="submission" date="2019-06" db="EMBL/GenBank/DDBJ databases">
        <title>A chromosomal-level reference genome of Carpinus fangiana (Coryloideae, Betulaceae).</title>
        <authorList>
            <person name="Yang X."/>
            <person name="Wang Z."/>
            <person name="Zhang L."/>
            <person name="Hao G."/>
            <person name="Liu J."/>
            <person name="Yang Y."/>
        </authorList>
    </citation>
    <scope>NUCLEOTIDE SEQUENCE [LARGE SCALE GENOMIC DNA]</scope>
    <source>
        <strain evidence="2">Cfa_2016G</strain>
        <tissue evidence="2">Leaf</tissue>
    </source>
</reference>
<accession>A0A5N6RDS1</accession>
<proteinExistence type="predicted"/>
<evidence type="ECO:0000256" key="1">
    <source>
        <dbReference type="SAM" id="MobiDB-lite"/>
    </source>
</evidence>
<gene>
    <name evidence="2" type="ORF">FH972_015753</name>
</gene>
<name>A0A5N6RDS1_9ROSI</name>
<sequence>MDDSAALKPEPPRTPMLTPMSSSLCRRHSISKSVWSLRSSHSSPAPKPPFTAPTASHIKTAWHHRNTFTRTLVGKERSGMYTNPLLIFYLMRKWMPLKQEKRGIFGESTLLRGVHVDFEAPLLIWSFHHDEKPFAVRIK</sequence>
<organism evidence="2 3">
    <name type="scientific">Carpinus fangiana</name>
    <dbReference type="NCBI Taxonomy" id="176857"/>
    <lineage>
        <taxon>Eukaryota</taxon>
        <taxon>Viridiplantae</taxon>
        <taxon>Streptophyta</taxon>
        <taxon>Embryophyta</taxon>
        <taxon>Tracheophyta</taxon>
        <taxon>Spermatophyta</taxon>
        <taxon>Magnoliopsida</taxon>
        <taxon>eudicotyledons</taxon>
        <taxon>Gunneridae</taxon>
        <taxon>Pentapetalae</taxon>
        <taxon>rosids</taxon>
        <taxon>fabids</taxon>
        <taxon>Fagales</taxon>
        <taxon>Betulaceae</taxon>
        <taxon>Carpinus</taxon>
    </lineage>
</organism>
<dbReference type="AlphaFoldDB" id="A0A5N6RDS1"/>
<keyword evidence="3" id="KW-1185">Reference proteome</keyword>
<protein>
    <submittedName>
        <fullName evidence="2">Uncharacterized protein</fullName>
    </submittedName>
</protein>
<feature type="region of interest" description="Disordered" evidence="1">
    <location>
        <begin position="1"/>
        <end position="22"/>
    </location>
</feature>
<dbReference type="EMBL" id="CM017326">
    <property type="protein sequence ID" value="KAE8077163.1"/>
    <property type="molecule type" value="Genomic_DNA"/>
</dbReference>